<dbReference type="EC" id="2.7.13.3" evidence="2"/>
<keyword evidence="4" id="KW-0547">Nucleotide-binding</keyword>
<sequence>MRSYAFTVISHIVGIVLSTGLLFYCVHEEIIFCPTFCGIAILYFSIHLYFIQMRQVKYWRYVVDCLRQQDLIQIVRSPYEDKVMRELADDLSAALRSLRGRLMDEEVRRQYFESLLNKVDTAVLVTDKEGAIEWKNRAADALLDTRCRLPNEFLEAIKAGKTVVRYGKPSVPQDWAIDATRIDLRGCERWIVSLKNIHSTLERNEMEAWQKLIRVLTHEIMNSITPVISLSETLSKRCKADPDDVRNRSYIQHGVNVIHRRSKGLLDFVENYRRLTRIASPVKTRILVKDFFSDLRRLCPEPSIRFRLPDEPLEWFADRAQMEQVFLNLLKNACEACAEKSNPEIIVAAQREGNELVFTVRDNGIGVLPEVIDRVFVPFFTTKPSGSGIGLSICKQIITLHGGHISVESENGKGSCFFLYFN</sequence>
<dbReference type="SUPFAM" id="SSF55874">
    <property type="entry name" value="ATPase domain of HSP90 chaperone/DNA topoisomerase II/histidine kinase"/>
    <property type="match status" value="1"/>
</dbReference>
<evidence type="ECO:0000256" key="6">
    <source>
        <dbReference type="ARBA" id="ARBA00022840"/>
    </source>
</evidence>
<dbReference type="GO" id="GO:0007234">
    <property type="term" value="P:osmosensory signaling via phosphorelay pathway"/>
    <property type="evidence" value="ECO:0007669"/>
    <property type="project" value="TreeGrafter"/>
</dbReference>
<keyword evidence="5" id="KW-0418">Kinase</keyword>
<dbReference type="Gene3D" id="3.30.565.10">
    <property type="entry name" value="Histidine kinase-like ATPase, C-terminal domain"/>
    <property type="match status" value="1"/>
</dbReference>
<keyword evidence="6" id="KW-0067">ATP-binding</keyword>
<dbReference type="AlphaFoldDB" id="A0A173VVC0"/>
<keyword evidence="3 10" id="KW-0808">Transferase</keyword>
<comment type="catalytic activity">
    <reaction evidence="1">
        <text>ATP + protein L-histidine = ADP + protein N-phospho-L-histidine.</text>
        <dbReference type="EC" id="2.7.13.3"/>
    </reaction>
</comment>
<feature type="transmembrane region" description="Helical" evidence="8">
    <location>
        <begin position="5"/>
        <end position="24"/>
    </location>
</feature>
<evidence type="ECO:0000256" key="4">
    <source>
        <dbReference type="ARBA" id="ARBA00022741"/>
    </source>
</evidence>
<dbReference type="GO" id="GO:0005524">
    <property type="term" value="F:ATP binding"/>
    <property type="evidence" value="ECO:0007669"/>
    <property type="project" value="UniProtKB-KW"/>
</dbReference>
<evidence type="ECO:0000256" key="7">
    <source>
        <dbReference type="ARBA" id="ARBA00023012"/>
    </source>
</evidence>
<dbReference type="GO" id="GO:0030295">
    <property type="term" value="F:protein kinase activator activity"/>
    <property type="evidence" value="ECO:0007669"/>
    <property type="project" value="TreeGrafter"/>
</dbReference>
<dbReference type="PROSITE" id="PS50109">
    <property type="entry name" value="HIS_KIN"/>
    <property type="match status" value="1"/>
</dbReference>
<gene>
    <name evidence="10" type="primary">zraS_7</name>
    <name evidence="10" type="ORF">ERS852429_03689</name>
</gene>
<dbReference type="EMBL" id="CYXP01000010">
    <property type="protein sequence ID" value="CUN31212.1"/>
    <property type="molecule type" value="Genomic_DNA"/>
</dbReference>
<dbReference type="Pfam" id="PF02518">
    <property type="entry name" value="HATPase_c"/>
    <property type="match status" value="1"/>
</dbReference>
<accession>A0A173VVC0</accession>
<keyword evidence="8" id="KW-0812">Transmembrane</keyword>
<feature type="transmembrane region" description="Helical" evidence="8">
    <location>
        <begin position="30"/>
        <end position="51"/>
    </location>
</feature>
<dbReference type="PANTHER" id="PTHR42878">
    <property type="entry name" value="TWO-COMPONENT HISTIDINE KINASE"/>
    <property type="match status" value="1"/>
</dbReference>
<evidence type="ECO:0000259" key="9">
    <source>
        <dbReference type="PROSITE" id="PS50109"/>
    </source>
</evidence>
<protein>
    <recommendedName>
        <fullName evidence="2">histidine kinase</fullName>
        <ecNumber evidence="2">2.7.13.3</ecNumber>
    </recommendedName>
</protein>
<keyword evidence="7" id="KW-0902">Two-component regulatory system</keyword>
<dbReference type="PRINTS" id="PR00344">
    <property type="entry name" value="BCTRLSENSOR"/>
</dbReference>
<name>A0A173VVC0_PARDI</name>
<dbReference type="SMART" id="SM00387">
    <property type="entry name" value="HATPase_c"/>
    <property type="match status" value="1"/>
</dbReference>
<feature type="domain" description="Histidine kinase" evidence="9">
    <location>
        <begin position="215"/>
        <end position="422"/>
    </location>
</feature>
<evidence type="ECO:0000256" key="3">
    <source>
        <dbReference type="ARBA" id="ARBA00022679"/>
    </source>
</evidence>
<dbReference type="InterPro" id="IPR003594">
    <property type="entry name" value="HATPase_dom"/>
</dbReference>
<dbReference type="Proteomes" id="UP000095591">
    <property type="component" value="Unassembled WGS sequence"/>
</dbReference>
<dbReference type="PANTHER" id="PTHR42878:SF7">
    <property type="entry name" value="SENSOR HISTIDINE KINASE GLRK"/>
    <property type="match status" value="1"/>
</dbReference>
<evidence type="ECO:0000256" key="1">
    <source>
        <dbReference type="ARBA" id="ARBA00000085"/>
    </source>
</evidence>
<evidence type="ECO:0000256" key="5">
    <source>
        <dbReference type="ARBA" id="ARBA00022777"/>
    </source>
</evidence>
<organism evidence="10 11">
    <name type="scientific">Parabacteroides distasonis</name>
    <dbReference type="NCBI Taxonomy" id="823"/>
    <lineage>
        <taxon>Bacteria</taxon>
        <taxon>Pseudomonadati</taxon>
        <taxon>Bacteroidota</taxon>
        <taxon>Bacteroidia</taxon>
        <taxon>Bacteroidales</taxon>
        <taxon>Tannerellaceae</taxon>
        <taxon>Parabacteroides</taxon>
    </lineage>
</organism>
<keyword evidence="8" id="KW-0472">Membrane</keyword>
<reference evidence="10 11" key="1">
    <citation type="submission" date="2015-09" db="EMBL/GenBank/DDBJ databases">
        <authorList>
            <consortium name="Pathogen Informatics"/>
        </authorList>
    </citation>
    <scope>NUCLEOTIDE SEQUENCE [LARGE SCALE GENOMIC DNA]</scope>
    <source>
        <strain evidence="10 11">2789STDY5608872</strain>
    </source>
</reference>
<evidence type="ECO:0000313" key="10">
    <source>
        <dbReference type="EMBL" id="CUN31212.1"/>
    </source>
</evidence>
<evidence type="ECO:0000256" key="8">
    <source>
        <dbReference type="SAM" id="Phobius"/>
    </source>
</evidence>
<dbReference type="InterPro" id="IPR050351">
    <property type="entry name" value="BphY/WalK/GraS-like"/>
</dbReference>
<dbReference type="InterPro" id="IPR005467">
    <property type="entry name" value="His_kinase_dom"/>
</dbReference>
<dbReference type="InterPro" id="IPR036890">
    <property type="entry name" value="HATPase_C_sf"/>
</dbReference>
<evidence type="ECO:0000256" key="2">
    <source>
        <dbReference type="ARBA" id="ARBA00012438"/>
    </source>
</evidence>
<proteinExistence type="predicted"/>
<keyword evidence="8" id="KW-1133">Transmembrane helix</keyword>
<dbReference type="GO" id="GO:0004673">
    <property type="term" value="F:protein histidine kinase activity"/>
    <property type="evidence" value="ECO:0007669"/>
    <property type="project" value="UniProtKB-EC"/>
</dbReference>
<dbReference type="InterPro" id="IPR004358">
    <property type="entry name" value="Sig_transdc_His_kin-like_C"/>
</dbReference>
<dbReference type="GO" id="GO:0000156">
    <property type="term" value="F:phosphorelay response regulator activity"/>
    <property type="evidence" value="ECO:0007669"/>
    <property type="project" value="TreeGrafter"/>
</dbReference>
<evidence type="ECO:0000313" key="11">
    <source>
        <dbReference type="Proteomes" id="UP000095591"/>
    </source>
</evidence>
<dbReference type="RefSeq" id="WP_057319901.1">
    <property type="nucleotide sequence ID" value="NZ_CYXP01000010.1"/>
</dbReference>